<evidence type="ECO:0000256" key="4">
    <source>
        <dbReference type="ARBA" id="ARBA00022679"/>
    </source>
</evidence>
<dbReference type="InterPro" id="IPR033904">
    <property type="entry name" value="Trans_IPPS_HH"/>
</dbReference>
<dbReference type="EC" id="2.5.1.32" evidence="3"/>
<dbReference type="EMBL" id="HBHZ01005956">
    <property type="protein sequence ID" value="CAE0191534.1"/>
    <property type="molecule type" value="Transcribed_RNA"/>
</dbReference>
<dbReference type="PANTHER" id="PTHR31480">
    <property type="entry name" value="BIFUNCTIONAL LYCOPENE CYCLASE/PHYTOENE SYNTHASE"/>
    <property type="match status" value="1"/>
</dbReference>
<evidence type="ECO:0000313" key="8">
    <source>
        <dbReference type="EMBL" id="WZN61236.1"/>
    </source>
</evidence>
<dbReference type="AlphaFoldDB" id="A0A7S3CBL1"/>
<dbReference type="FunFam" id="1.10.600.10:FF:000004">
    <property type="entry name" value="Phytoene synthase chloroplastic"/>
    <property type="match status" value="1"/>
</dbReference>
<dbReference type="SUPFAM" id="SSF48576">
    <property type="entry name" value="Terpenoid synthases"/>
    <property type="match status" value="1"/>
</dbReference>
<dbReference type="GO" id="GO:0051996">
    <property type="term" value="F:squalene synthase [NAD(P)H] activity"/>
    <property type="evidence" value="ECO:0007669"/>
    <property type="project" value="InterPro"/>
</dbReference>
<evidence type="ECO:0000256" key="3">
    <source>
        <dbReference type="ARBA" id="ARBA00012396"/>
    </source>
</evidence>
<reference evidence="7" key="1">
    <citation type="submission" date="2021-01" db="EMBL/GenBank/DDBJ databases">
        <authorList>
            <person name="Corre E."/>
            <person name="Pelletier E."/>
            <person name="Niang G."/>
            <person name="Scheremetjew M."/>
            <person name="Finn R."/>
            <person name="Kale V."/>
            <person name="Holt S."/>
            <person name="Cochrane G."/>
            <person name="Meng A."/>
            <person name="Brown T."/>
            <person name="Cohen L."/>
        </authorList>
    </citation>
    <scope>NUCLEOTIDE SEQUENCE</scope>
    <source>
        <strain evidence="7">RCC1871</strain>
    </source>
</reference>
<comment type="catalytic activity">
    <reaction evidence="1">
        <text>2 (2E,6E,10E)-geranylgeranyl diphosphate = 15-cis-phytoene + 2 diphosphate</text>
        <dbReference type="Rhea" id="RHEA:34475"/>
        <dbReference type="ChEBI" id="CHEBI:27787"/>
        <dbReference type="ChEBI" id="CHEBI:33019"/>
        <dbReference type="ChEBI" id="CHEBI:58756"/>
        <dbReference type="EC" id="2.5.1.32"/>
    </reaction>
</comment>
<evidence type="ECO:0000256" key="5">
    <source>
        <dbReference type="ARBA" id="ARBA00022746"/>
    </source>
</evidence>
<dbReference type="Pfam" id="PF00494">
    <property type="entry name" value="SQS_PSY"/>
    <property type="match status" value="1"/>
</dbReference>
<comment type="similarity">
    <text evidence="2">Belongs to the phytoene/squalene synthase family.</text>
</comment>
<dbReference type="EMBL" id="CP151504">
    <property type="protein sequence ID" value="WZN61236.1"/>
    <property type="molecule type" value="Genomic_DNA"/>
</dbReference>
<evidence type="ECO:0000313" key="7">
    <source>
        <dbReference type="EMBL" id="CAE0191534.1"/>
    </source>
</evidence>
<evidence type="ECO:0000256" key="2">
    <source>
        <dbReference type="ARBA" id="ARBA00006251"/>
    </source>
</evidence>
<dbReference type="InterPro" id="IPR008949">
    <property type="entry name" value="Isoprenoid_synthase_dom_sf"/>
</dbReference>
<dbReference type="SFLD" id="SFLDS00005">
    <property type="entry name" value="Isoprenoid_Synthase_Type_I"/>
    <property type="match status" value="1"/>
</dbReference>
<gene>
    <name evidence="7" type="ORF">CROS1456_LOCUS4624</name>
    <name evidence="8" type="ORF">HKI87_04g27710</name>
</gene>
<evidence type="ECO:0000256" key="6">
    <source>
        <dbReference type="SAM" id="MobiDB-lite"/>
    </source>
</evidence>
<keyword evidence="4" id="KW-0808">Transferase</keyword>
<protein>
    <recommendedName>
        <fullName evidence="3">15-cis-phytoene synthase</fullName>
        <ecNumber evidence="3">2.5.1.32</ecNumber>
    </recommendedName>
</protein>
<dbReference type="SFLD" id="SFLDG01212">
    <property type="entry name" value="Phytoene_synthase_like"/>
    <property type="match status" value="1"/>
</dbReference>
<dbReference type="PROSITE" id="PS51257">
    <property type="entry name" value="PROKAR_LIPOPROTEIN"/>
    <property type="match status" value="1"/>
</dbReference>
<sequence>MMTKRQLGMGRAGLGGTTRGAARVSGSGWQTSGGCRRVMRLETRAVAQGPTSTTVEVEVQCPSEEHGMKCSLQRSVKFASCEPDSYEAEECPAPLTSLTPEQLEQAYERCGLVTEYYAKTFYLGTQLMTPEKARAIWAIYVWCRRTDELVDGPHASRITPKALERWDERLEAIFAGNPYDMLDAALADTVRKFPVDIQPFRDMVDGMRMDLVKPRYDNFEELYEYCYRVAGTVGLMTTPVMGIAKDFVGDTEETYTAALSLGIANQLTNILRDVGEDTRRNRIYVPKDELEMFGITEEEVMACSLVTEEGGTDERWRRFMKFQIERARRYFKMAEEGVMKLEENARWPVLSALVLYQQILDSVESNDYDNFTQRAYVPKWKKLRSLPISYWMVVENSLKKLV</sequence>
<name>A0A7S3CBL1_9CHLO</name>
<organism evidence="7">
    <name type="scientific">Chloropicon roscoffensis</name>
    <dbReference type="NCBI Taxonomy" id="1461544"/>
    <lineage>
        <taxon>Eukaryota</taxon>
        <taxon>Viridiplantae</taxon>
        <taxon>Chlorophyta</taxon>
        <taxon>Chloropicophyceae</taxon>
        <taxon>Chloropicales</taxon>
        <taxon>Chloropicaceae</taxon>
        <taxon>Chloropicon</taxon>
    </lineage>
</organism>
<dbReference type="InterPro" id="IPR044843">
    <property type="entry name" value="Trans_IPPS_bact-type"/>
</dbReference>
<dbReference type="GO" id="GO:0009536">
    <property type="term" value="C:plastid"/>
    <property type="evidence" value="ECO:0007669"/>
    <property type="project" value="UniProtKB-ARBA"/>
</dbReference>
<reference evidence="8 9" key="2">
    <citation type="submission" date="2024-03" db="EMBL/GenBank/DDBJ databases">
        <title>Complete genome sequence of the green alga Chloropicon roscoffensis RCC1871.</title>
        <authorList>
            <person name="Lemieux C."/>
            <person name="Pombert J.-F."/>
            <person name="Otis C."/>
            <person name="Turmel M."/>
        </authorList>
    </citation>
    <scope>NUCLEOTIDE SEQUENCE [LARGE SCALE GENOMIC DNA]</scope>
    <source>
        <strain evidence="8 9">RCC1871</strain>
    </source>
</reference>
<accession>A0A7S3CBL1</accession>
<keyword evidence="5" id="KW-0125">Carotenoid biosynthesis</keyword>
<dbReference type="InterPro" id="IPR002060">
    <property type="entry name" value="Squ/phyt_synthse"/>
</dbReference>
<dbReference type="GO" id="GO:0016117">
    <property type="term" value="P:carotenoid biosynthetic process"/>
    <property type="evidence" value="ECO:0007669"/>
    <property type="project" value="UniProtKB-KW"/>
</dbReference>
<evidence type="ECO:0000313" key="9">
    <source>
        <dbReference type="Proteomes" id="UP001472866"/>
    </source>
</evidence>
<feature type="region of interest" description="Disordered" evidence="6">
    <location>
        <begin position="1"/>
        <end position="28"/>
    </location>
</feature>
<proteinExistence type="inferred from homology"/>
<dbReference type="PROSITE" id="PS01045">
    <property type="entry name" value="SQUALEN_PHYTOEN_SYN_2"/>
    <property type="match status" value="1"/>
</dbReference>
<dbReference type="Proteomes" id="UP001472866">
    <property type="component" value="Chromosome 04"/>
</dbReference>
<evidence type="ECO:0000256" key="1">
    <source>
        <dbReference type="ARBA" id="ARBA00001805"/>
    </source>
</evidence>
<dbReference type="GO" id="GO:0004311">
    <property type="term" value="F:geranylgeranyl diphosphate synthase activity"/>
    <property type="evidence" value="ECO:0007669"/>
    <property type="project" value="InterPro"/>
</dbReference>
<dbReference type="SFLD" id="SFLDG01018">
    <property type="entry name" value="Squalene/Phytoene_Synthase_Lik"/>
    <property type="match status" value="1"/>
</dbReference>
<dbReference type="InterPro" id="IPR019845">
    <property type="entry name" value="Squalene/phytoene_synthase_CS"/>
</dbReference>
<dbReference type="Gene3D" id="1.10.600.10">
    <property type="entry name" value="Farnesyl Diphosphate Synthase"/>
    <property type="match status" value="1"/>
</dbReference>
<dbReference type="GO" id="GO:0046905">
    <property type="term" value="F:15-cis-phytoene synthase activity"/>
    <property type="evidence" value="ECO:0007669"/>
    <property type="project" value="UniProtKB-EC"/>
</dbReference>
<dbReference type="CDD" id="cd00683">
    <property type="entry name" value="Trans_IPPS_HH"/>
    <property type="match status" value="1"/>
</dbReference>
<keyword evidence="9" id="KW-1185">Reference proteome</keyword>